<dbReference type="InterPro" id="IPR013154">
    <property type="entry name" value="ADH-like_N"/>
</dbReference>
<evidence type="ECO:0000259" key="4">
    <source>
        <dbReference type="SMART" id="SM00829"/>
    </source>
</evidence>
<dbReference type="GO" id="GO:0016407">
    <property type="term" value="F:acetyltransferase activity"/>
    <property type="evidence" value="ECO:0007669"/>
    <property type="project" value="InterPro"/>
</dbReference>
<dbReference type="EMBL" id="SFCI01000111">
    <property type="protein sequence ID" value="TFY82414.1"/>
    <property type="molecule type" value="Genomic_DNA"/>
</dbReference>
<dbReference type="InterPro" id="IPR038765">
    <property type="entry name" value="Papain-like_cys_pep_sf"/>
</dbReference>
<dbReference type="InterPro" id="IPR013149">
    <property type="entry name" value="ADH-like_C"/>
</dbReference>
<name>A0A4Z0A820_9AGAM</name>
<comment type="caution">
    <text evidence="5">The sequence shown here is derived from an EMBL/GenBank/DDBJ whole genome shotgun (WGS) entry which is preliminary data.</text>
</comment>
<sequence>MAQLQTALLLNEKFGQYTVDQRPVPTPGPGDVLIEVYAASLNGIDNFIQRFGAFVETYPTVAGHEGVGIVRVLGDGVSNVREGDRVLFQCWFEADRGTYQQYSLAAAERIVRLPDSLSFDEAATLPVSFTTAAVGLYAPKSKHGGAALTPFWEEGGMGKYADQPIVILGGSSCVGQLAIQLAKLSGFNPIISTTSRRNSEYVKRAGATHIIDYHETPYSALKDEIVKITTMPLKIVYDAVSNEDTQKTAWEILAPNGSLIVLLPPADGLFGEEKEDGKRKILIFGNVNDPEHETSGFGRIVAQNLERLLAEGAIRPTAVEVLPNGLLGIQEGLNRLATGRGVSMPSPGFLFDCARIQHIPSPYTPSQVRSYLSRIGWPSIPDATGDRKKEDKNVVEFDANLANLQLLVYLHVITFPMDNSDLHYTKEHFMAVRPEPLYRRMVLERKGSYCFGQNGLLLGMLRGLGYRVYPVAGRVIEGPKQEYTAQLHLVLLVQPHRIPHELITYAVDVGFGGTGPVRPILLADGGTEECQHLAAGASDEWRGGWVWGSSPPERHRIVRGSYPASSLETSSSDHTAPRRDWHMQFAHTPLGKQPEWRTLYTFSEAEFFQQDIDAGSHVVSTCPGLFLDKLVNMRRFKVTVHEFKSAMANAESDEMDEADSDSVLKALDDLEGVRWMGKWTLDGSKATKRIGSFKLQEIEIENERQRVQTLREVFGLELKDGDEKWIQGRPAALPVRSA</sequence>
<dbReference type="InterPro" id="IPR011032">
    <property type="entry name" value="GroES-like_sf"/>
</dbReference>
<dbReference type="STRING" id="135208.A0A4Z0A820"/>
<dbReference type="PROSITE" id="PS00059">
    <property type="entry name" value="ADH_ZINC"/>
    <property type="match status" value="1"/>
</dbReference>
<dbReference type="Gene3D" id="3.40.50.720">
    <property type="entry name" value="NAD(P)-binding Rossmann-like Domain"/>
    <property type="match status" value="1"/>
</dbReference>
<dbReference type="Proteomes" id="UP000298061">
    <property type="component" value="Unassembled WGS sequence"/>
</dbReference>
<evidence type="ECO:0000256" key="2">
    <source>
        <dbReference type="ARBA" id="ARBA00023002"/>
    </source>
</evidence>
<dbReference type="InterPro" id="IPR053710">
    <property type="entry name" value="Arylamine_NAT_domain_sf"/>
</dbReference>
<comment type="similarity">
    <text evidence="1">Belongs to the arylamine N-acetyltransferase family.</text>
</comment>
<dbReference type="Gene3D" id="3.90.180.10">
    <property type="entry name" value="Medium-chain alcohol dehydrogenases, catalytic domain"/>
    <property type="match status" value="1"/>
</dbReference>
<evidence type="ECO:0000256" key="3">
    <source>
        <dbReference type="RuleBase" id="RU361277"/>
    </source>
</evidence>
<dbReference type="Pfam" id="PF00797">
    <property type="entry name" value="Acetyltransf_2"/>
    <property type="match status" value="1"/>
</dbReference>
<protein>
    <recommendedName>
        <fullName evidence="4">Enoyl reductase (ER) domain-containing protein</fullName>
    </recommendedName>
</protein>
<dbReference type="InterPro" id="IPR036291">
    <property type="entry name" value="NAD(P)-bd_dom_sf"/>
</dbReference>
<gene>
    <name evidence="5" type="ORF">EWM64_g1604</name>
</gene>
<comment type="similarity">
    <text evidence="3">Belongs to the zinc-containing alcohol dehydrogenase family.</text>
</comment>
<proteinExistence type="inferred from homology"/>
<dbReference type="SMART" id="SM00829">
    <property type="entry name" value="PKS_ER"/>
    <property type="match status" value="1"/>
</dbReference>
<keyword evidence="3" id="KW-0862">Zinc</keyword>
<comment type="cofactor">
    <cofactor evidence="3">
        <name>Zn(2+)</name>
        <dbReference type="ChEBI" id="CHEBI:29105"/>
    </cofactor>
</comment>
<feature type="domain" description="Enoyl reductase (ER)" evidence="4">
    <location>
        <begin position="7"/>
        <end position="342"/>
    </location>
</feature>
<dbReference type="InterPro" id="IPR001447">
    <property type="entry name" value="Arylamine_N-AcTrfase"/>
</dbReference>
<dbReference type="OrthoDB" id="3233595at2759"/>
<dbReference type="Pfam" id="PF00107">
    <property type="entry name" value="ADH_zinc_N"/>
    <property type="match status" value="1"/>
</dbReference>
<dbReference type="InterPro" id="IPR020843">
    <property type="entry name" value="ER"/>
</dbReference>
<organism evidence="5 6">
    <name type="scientific">Hericium alpestre</name>
    <dbReference type="NCBI Taxonomy" id="135208"/>
    <lineage>
        <taxon>Eukaryota</taxon>
        <taxon>Fungi</taxon>
        <taxon>Dikarya</taxon>
        <taxon>Basidiomycota</taxon>
        <taxon>Agaricomycotina</taxon>
        <taxon>Agaricomycetes</taxon>
        <taxon>Russulales</taxon>
        <taxon>Hericiaceae</taxon>
        <taxon>Hericium</taxon>
    </lineage>
</organism>
<dbReference type="PANTHER" id="PTHR45348">
    <property type="entry name" value="HYPOTHETICAL OXIDOREDUCTASE (EUROFUNG)"/>
    <property type="match status" value="1"/>
</dbReference>
<evidence type="ECO:0000313" key="6">
    <source>
        <dbReference type="Proteomes" id="UP000298061"/>
    </source>
</evidence>
<keyword evidence="3" id="KW-0479">Metal-binding</keyword>
<dbReference type="InterPro" id="IPR047122">
    <property type="entry name" value="Trans-enoyl_RdTase-like"/>
</dbReference>
<keyword evidence="6" id="KW-1185">Reference proteome</keyword>
<keyword evidence="2" id="KW-0560">Oxidoreductase</keyword>
<dbReference type="Pfam" id="PF08240">
    <property type="entry name" value="ADH_N"/>
    <property type="match status" value="1"/>
</dbReference>
<dbReference type="Gene3D" id="3.30.2140.20">
    <property type="match status" value="1"/>
</dbReference>
<dbReference type="SUPFAM" id="SSF54001">
    <property type="entry name" value="Cysteine proteinases"/>
    <property type="match status" value="1"/>
</dbReference>
<accession>A0A4Z0A820</accession>
<dbReference type="PANTHER" id="PTHR45348:SF2">
    <property type="entry name" value="ZINC-TYPE ALCOHOL DEHYDROGENASE-LIKE PROTEIN C2E1P3.01"/>
    <property type="match status" value="1"/>
</dbReference>
<reference evidence="5 6" key="1">
    <citation type="submission" date="2019-02" db="EMBL/GenBank/DDBJ databases">
        <title>Genome sequencing of the rare red list fungi Hericium alpestre (H. flagellum).</title>
        <authorList>
            <person name="Buettner E."/>
            <person name="Kellner H."/>
        </authorList>
    </citation>
    <scope>NUCLEOTIDE SEQUENCE [LARGE SCALE GENOMIC DNA]</scope>
    <source>
        <strain evidence="5 6">DSM 108284</strain>
    </source>
</reference>
<dbReference type="GO" id="GO:0008270">
    <property type="term" value="F:zinc ion binding"/>
    <property type="evidence" value="ECO:0007669"/>
    <property type="project" value="InterPro"/>
</dbReference>
<dbReference type="SUPFAM" id="SSF50129">
    <property type="entry name" value="GroES-like"/>
    <property type="match status" value="1"/>
</dbReference>
<dbReference type="CDD" id="cd08249">
    <property type="entry name" value="enoyl_reductase_like"/>
    <property type="match status" value="1"/>
</dbReference>
<dbReference type="AlphaFoldDB" id="A0A4Z0A820"/>
<dbReference type="SUPFAM" id="SSF51735">
    <property type="entry name" value="NAD(P)-binding Rossmann-fold domains"/>
    <property type="match status" value="1"/>
</dbReference>
<dbReference type="InterPro" id="IPR002328">
    <property type="entry name" value="ADH_Zn_CS"/>
</dbReference>
<evidence type="ECO:0000256" key="1">
    <source>
        <dbReference type="ARBA" id="ARBA00006547"/>
    </source>
</evidence>
<evidence type="ECO:0000313" key="5">
    <source>
        <dbReference type="EMBL" id="TFY82414.1"/>
    </source>
</evidence>
<dbReference type="GO" id="GO:0016651">
    <property type="term" value="F:oxidoreductase activity, acting on NAD(P)H"/>
    <property type="evidence" value="ECO:0007669"/>
    <property type="project" value="InterPro"/>
</dbReference>